<evidence type="ECO:0000256" key="1">
    <source>
        <dbReference type="SAM" id="MobiDB-lite"/>
    </source>
</evidence>
<gene>
    <name evidence="2" type="ORF">CSSPJE1EN2_LOCUS14590</name>
</gene>
<dbReference type="EMBL" id="OZ023703">
    <property type="protein sequence ID" value="CAK9871993.1"/>
    <property type="molecule type" value="Genomic_DNA"/>
</dbReference>
<sequence>MCLFSLRSRLVHAGSFSRTASSCSQQTTKLTTAPSSSSSSVAGNRKREGNAYASSAYSSTSSAAWKQQRRRPLPRRGQVKAAIFASCLHTLVSIFDGARSAAKCHLHFRRS</sequence>
<protein>
    <recommendedName>
        <fullName evidence="4">Secreted protein</fullName>
    </recommendedName>
</protein>
<dbReference type="Proteomes" id="UP001497522">
    <property type="component" value="Chromosome 2"/>
</dbReference>
<organism evidence="2 3">
    <name type="scientific">Sphagnum jensenii</name>
    <dbReference type="NCBI Taxonomy" id="128206"/>
    <lineage>
        <taxon>Eukaryota</taxon>
        <taxon>Viridiplantae</taxon>
        <taxon>Streptophyta</taxon>
        <taxon>Embryophyta</taxon>
        <taxon>Bryophyta</taxon>
        <taxon>Sphagnophytina</taxon>
        <taxon>Sphagnopsida</taxon>
        <taxon>Sphagnales</taxon>
        <taxon>Sphagnaceae</taxon>
        <taxon>Sphagnum</taxon>
    </lineage>
</organism>
<proteinExistence type="predicted"/>
<evidence type="ECO:0000313" key="2">
    <source>
        <dbReference type="EMBL" id="CAK9871993.1"/>
    </source>
</evidence>
<feature type="compositionally biased region" description="Low complexity" evidence="1">
    <location>
        <begin position="51"/>
        <end position="64"/>
    </location>
</feature>
<feature type="region of interest" description="Disordered" evidence="1">
    <location>
        <begin position="27"/>
        <end position="73"/>
    </location>
</feature>
<name>A0ABP1B9S6_9BRYO</name>
<accession>A0ABP1B9S6</accession>
<keyword evidence="3" id="KW-1185">Reference proteome</keyword>
<evidence type="ECO:0000313" key="3">
    <source>
        <dbReference type="Proteomes" id="UP001497522"/>
    </source>
</evidence>
<evidence type="ECO:0008006" key="4">
    <source>
        <dbReference type="Google" id="ProtNLM"/>
    </source>
</evidence>
<reference evidence="2 3" key="1">
    <citation type="submission" date="2024-03" db="EMBL/GenBank/DDBJ databases">
        <authorList>
            <consortium name="ELIXIR-Norway"/>
            <consortium name="Elixir Norway"/>
        </authorList>
    </citation>
    <scope>NUCLEOTIDE SEQUENCE [LARGE SCALE GENOMIC DNA]</scope>
</reference>